<keyword evidence="3" id="KW-1185">Reference proteome</keyword>
<feature type="non-terminal residue" evidence="2">
    <location>
        <position position="297"/>
    </location>
</feature>
<sequence length="297" mass="33377">QARRSSWRRCSIKGGSRRKSLPPVHREVTELSKSITKDLPEAERLSELLLASFQFSAQKLEHSLQQSEGFSPEAFRAKVHCLAEDLKSYLQKLTQDGTLKGCVEDPEGGTQPQAGLWHHPQGLPSGVGFLQPCFLHRFTSECQAWDQLLQHYQEGAEDISRQLEECRRREGQAEPQQYLQTSQAEVLSTKPNYQQILDQQGEVLSFMQLVLEELQQAVKLLQAFSHDSHHFLRGLSEQLGKLGAGLQPPWGPVPGVHRGLTGARFALAAARSFQQLESSPVRKLLRAPPRRRPPPEG</sequence>
<evidence type="ECO:0000313" key="3">
    <source>
        <dbReference type="Proteomes" id="UP000611227"/>
    </source>
</evidence>
<dbReference type="PANTHER" id="PTHR14778:SF2">
    <property type="entry name" value="KINETOCHORE-ASSOCIATED PROTEIN DSN1 HOMOLOG"/>
    <property type="match status" value="1"/>
</dbReference>
<organism evidence="2 3">
    <name type="scientific">Ramphastos sulfuratus</name>
    <dbReference type="NCBI Taxonomy" id="322582"/>
    <lineage>
        <taxon>Eukaryota</taxon>
        <taxon>Metazoa</taxon>
        <taxon>Chordata</taxon>
        <taxon>Craniata</taxon>
        <taxon>Vertebrata</taxon>
        <taxon>Euteleostomi</taxon>
        <taxon>Archelosauria</taxon>
        <taxon>Archosauria</taxon>
        <taxon>Dinosauria</taxon>
        <taxon>Saurischia</taxon>
        <taxon>Theropoda</taxon>
        <taxon>Coelurosauria</taxon>
        <taxon>Aves</taxon>
        <taxon>Neognathae</taxon>
        <taxon>Neoaves</taxon>
        <taxon>Telluraves</taxon>
        <taxon>Coraciimorphae</taxon>
        <taxon>Piciformes</taxon>
        <taxon>Ramphastidae</taxon>
        <taxon>Ramphastos</taxon>
    </lineage>
</organism>
<dbReference type="GO" id="GO:0000444">
    <property type="term" value="C:MIS12/MIND type complex"/>
    <property type="evidence" value="ECO:0007669"/>
    <property type="project" value="InterPro"/>
</dbReference>
<dbReference type="PANTHER" id="PTHR14778">
    <property type="entry name" value="KINETOCHORE-ASSOCIATED PROTEIN DSN1 HOMOLOG"/>
    <property type="match status" value="1"/>
</dbReference>
<feature type="compositionally biased region" description="Basic residues" evidence="1">
    <location>
        <begin position="1"/>
        <end position="20"/>
    </location>
</feature>
<dbReference type="GO" id="GO:0007059">
    <property type="term" value="P:chromosome segregation"/>
    <property type="evidence" value="ECO:0007669"/>
    <property type="project" value="InterPro"/>
</dbReference>
<dbReference type="AlphaFoldDB" id="A0A852CL60"/>
<dbReference type="GO" id="GO:0051301">
    <property type="term" value="P:cell division"/>
    <property type="evidence" value="ECO:0007669"/>
    <property type="project" value="InterPro"/>
</dbReference>
<accession>A0A852CL60</accession>
<dbReference type="Pfam" id="PF08202">
    <property type="entry name" value="MIS13"/>
    <property type="match status" value="1"/>
</dbReference>
<dbReference type="InterPro" id="IPR013218">
    <property type="entry name" value="Dsn1/Mis13"/>
</dbReference>
<gene>
    <name evidence="2" type="primary">Dsn1</name>
    <name evidence="2" type="ORF">RAMSUL_R01078</name>
</gene>
<evidence type="ECO:0000313" key="2">
    <source>
        <dbReference type="EMBL" id="NXP79820.1"/>
    </source>
</evidence>
<comment type="caution">
    <text evidence="2">The sequence shown here is derived from an EMBL/GenBank/DDBJ whole genome shotgun (WGS) entry which is preliminary data.</text>
</comment>
<reference evidence="2" key="1">
    <citation type="submission" date="2019-09" db="EMBL/GenBank/DDBJ databases">
        <title>Bird 10,000 Genomes (B10K) Project - Family phase.</title>
        <authorList>
            <person name="Zhang G."/>
        </authorList>
    </citation>
    <scope>NUCLEOTIDE SEQUENCE</scope>
    <source>
        <strain evidence="2">B10K-DU-001-30</strain>
        <tissue evidence="2">Muscle</tissue>
    </source>
</reference>
<feature type="non-terminal residue" evidence="2">
    <location>
        <position position="1"/>
    </location>
</feature>
<dbReference type="Proteomes" id="UP000611227">
    <property type="component" value="Unassembled WGS sequence"/>
</dbReference>
<feature type="region of interest" description="Disordered" evidence="1">
    <location>
        <begin position="1"/>
        <end position="25"/>
    </location>
</feature>
<evidence type="ECO:0000256" key="1">
    <source>
        <dbReference type="SAM" id="MobiDB-lite"/>
    </source>
</evidence>
<proteinExistence type="predicted"/>
<protein>
    <submittedName>
        <fullName evidence="2">DSN1 protein</fullName>
    </submittedName>
</protein>
<dbReference type="EMBL" id="WBNM01034205">
    <property type="protein sequence ID" value="NXP79820.1"/>
    <property type="molecule type" value="Genomic_DNA"/>
</dbReference>
<name>A0A852CL60_9PICI</name>